<protein>
    <submittedName>
        <fullName evidence="2">Uncharacterized protein</fullName>
    </submittedName>
</protein>
<feature type="non-terminal residue" evidence="2">
    <location>
        <position position="1"/>
    </location>
</feature>
<gene>
    <name evidence="2" type="ORF">EZS28_013594</name>
</gene>
<evidence type="ECO:0000313" key="3">
    <source>
        <dbReference type="Proteomes" id="UP000324800"/>
    </source>
</evidence>
<dbReference type="Proteomes" id="UP000324800">
    <property type="component" value="Unassembled WGS sequence"/>
</dbReference>
<comment type="caution">
    <text evidence="2">The sequence shown here is derived from an EMBL/GenBank/DDBJ whole genome shotgun (WGS) entry which is preliminary data.</text>
</comment>
<reference evidence="2 3" key="1">
    <citation type="submission" date="2019-03" db="EMBL/GenBank/DDBJ databases">
        <title>Single cell metagenomics reveals metabolic interactions within the superorganism composed of flagellate Streblomastix strix and complex community of Bacteroidetes bacteria on its surface.</title>
        <authorList>
            <person name="Treitli S.C."/>
            <person name="Kolisko M."/>
            <person name="Husnik F."/>
            <person name="Keeling P."/>
            <person name="Hampl V."/>
        </authorList>
    </citation>
    <scope>NUCLEOTIDE SEQUENCE [LARGE SCALE GENOMIC DNA]</scope>
    <source>
        <strain evidence="2">ST1C</strain>
    </source>
</reference>
<accession>A0A5J4W8R3</accession>
<evidence type="ECO:0000313" key="2">
    <source>
        <dbReference type="EMBL" id="KAA6390882.1"/>
    </source>
</evidence>
<feature type="region of interest" description="Disordered" evidence="1">
    <location>
        <begin position="363"/>
        <end position="384"/>
    </location>
</feature>
<name>A0A5J4W8R3_9EUKA</name>
<dbReference type="AlphaFoldDB" id="A0A5J4W8R3"/>
<feature type="region of interest" description="Disordered" evidence="1">
    <location>
        <begin position="534"/>
        <end position="581"/>
    </location>
</feature>
<sequence>KKKKPEKPTKEPRIQLIRQQVYEGETGAASLFATGQLLKQNGKRFITPSDRVFQDITDLQNLHNEELLSSLVRIEKRLVNEALSVPLNERNNLSKLKNLDTEARLIQIFNQSVAQAKAYINIQQEKISKYFQPSSTTPSLSLSPNSQIYQLQIFSLPPPTITSNVFTFGSESAVALRTASCFCALAKANQFQRDPNVLINYLWHGVRSQFDEVRSISLRSLAFIAERAENIQRIEPDIEILVDTIDFILRTSPLPVAVSGLLFARSVFNIDLNSRLAYVELHPFSTLHEIFQLLYKESEKMSLLLDQEELSIVRQQANKQKLSWSDWGQQYVVEQEENKERQMDKDEDMKITQSSIVQFDRNQKSINKQSSSSSSSRTKPPPLSNLRKLVGQSAKIILVKEVELWVECLLAVIVNNDHPWETELIQQGCLYDLEQILNIANPQETVFSLATQAVTRLVLTKRNQTINAQRLYIFSGVMTGAADERQTMLLEDVIYRFERRLNSAVSCQGYATLSDSLIEQLIIGFEGDKSSKSRMKKKKRKRIEEEDQDQDDEDKEEKVIDDDSDEDSDQKESGQSMDKESIQKMIQSIIPDDQWLLRLSPTQRIHRIMQLCDEDGLQDFLEVLLFNKLKGHWYTVSKVASDLRALLQL</sequence>
<feature type="compositionally biased region" description="Acidic residues" evidence="1">
    <location>
        <begin position="545"/>
        <end position="569"/>
    </location>
</feature>
<proteinExistence type="predicted"/>
<dbReference type="EMBL" id="SNRW01003072">
    <property type="protein sequence ID" value="KAA6390882.1"/>
    <property type="molecule type" value="Genomic_DNA"/>
</dbReference>
<organism evidence="2 3">
    <name type="scientific">Streblomastix strix</name>
    <dbReference type="NCBI Taxonomy" id="222440"/>
    <lineage>
        <taxon>Eukaryota</taxon>
        <taxon>Metamonada</taxon>
        <taxon>Preaxostyla</taxon>
        <taxon>Oxymonadida</taxon>
        <taxon>Streblomastigidae</taxon>
        <taxon>Streblomastix</taxon>
    </lineage>
</organism>
<evidence type="ECO:0000256" key="1">
    <source>
        <dbReference type="SAM" id="MobiDB-lite"/>
    </source>
</evidence>